<reference evidence="4 5" key="1">
    <citation type="journal article" date="2014" name="Genome Announc.">
        <title>Genome sequence of the basidiomycetous fungus Pseudozyma aphidis DSM70725, an efficient producer of biosurfactant mannosylerythritol lipids.</title>
        <authorList>
            <person name="Lorenz S."/>
            <person name="Guenther M."/>
            <person name="Grumaz C."/>
            <person name="Rupp S."/>
            <person name="Zibek S."/>
            <person name="Sohn K."/>
        </authorList>
    </citation>
    <scope>NUCLEOTIDE SEQUENCE [LARGE SCALE GENOMIC DNA]</scope>
    <source>
        <strain evidence="5">ATCC 32657 / CBS 517.83 / DSM 70725 / JCM 10318 / NBRC 10182 / NRRL Y-7954 / St-0401</strain>
    </source>
</reference>
<comment type="caution">
    <text evidence="4">The sequence shown here is derived from an EMBL/GenBank/DDBJ whole genome shotgun (WGS) entry which is preliminary data.</text>
</comment>
<feature type="signal peptide" evidence="3">
    <location>
        <begin position="1"/>
        <end position="23"/>
    </location>
</feature>
<dbReference type="AlphaFoldDB" id="W3VQQ9"/>
<feature type="transmembrane region" description="Helical" evidence="2">
    <location>
        <begin position="473"/>
        <end position="497"/>
    </location>
</feature>
<accession>W3VQQ9</accession>
<keyword evidence="3" id="KW-0732">Signal</keyword>
<proteinExistence type="predicted"/>
<keyword evidence="2" id="KW-1133">Transmembrane helix</keyword>
<dbReference type="PANTHER" id="PTHR35560">
    <property type="entry name" value="BLL0132 PROTEIN"/>
    <property type="match status" value="1"/>
</dbReference>
<feature type="region of interest" description="Disordered" evidence="1">
    <location>
        <begin position="438"/>
        <end position="462"/>
    </location>
</feature>
<keyword evidence="2" id="KW-0812">Transmembrane</keyword>
<protein>
    <submittedName>
        <fullName evidence="4">Uncharacterized protein</fullName>
    </submittedName>
</protein>
<name>W3VQQ9_MOEAP</name>
<feature type="compositionally biased region" description="Polar residues" evidence="1">
    <location>
        <begin position="599"/>
        <end position="610"/>
    </location>
</feature>
<dbReference type="SUPFAM" id="SSF53474">
    <property type="entry name" value="alpha/beta-Hydrolases"/>
    <property type="match status" value="1"/>
</dbReference>
<dbReference type="Gene3D" id="3.40.50.1820">
    <property type="entry name" value="alpha/beta hydrolase"/>
    <property type="match status" value="1"/>
</dbReference>
<dbReference type="Proteomes" id="UP000019462">
    <property type="component" value="Unassembled WGS sequence"/>
</dbReference>
<organism evidence="4 5">
    <name type="scientific">Moesziomyces aphidis</name>
    <name type="common">Pseudozyma aphidis</name>
    <dbReference type="NCBI Taxonomy" id="84754"/>
    <lineage>
        <taxon>Eukaryota</taxon>
        <taxon>Fungi</taxon>
        <taxon>Dikarya</taxon>
        <taxon>Basidiomycota</taxon>
        <taxon>Ustilaginomycotina</taxon>
        <taxon>Ustilaginomycetes</taxon>
        <taxon>Ustilaginales</taxon>
        <taxon>Ustilaginaceae</taxon>
        <taxon>Moesziomyces</taxon>
    </lineage>
</organism>
<evidence type="ECO:0000256" key="2">
    <source>
        <dbReference type="SAM" id="Phobius"/>
    </source>
</evidence>
<feature type="compositionally biased region" description="Basic and acidic residues" evidence="1">
    <location>
        <begin position="445"/>
        <end position="454"/>
    </location>
</feature>
<dbReference type="InterPro" id="IPR018793">
    <property type="entry name" value="Cyt_c_oxidase_assmbl_Pet191"/>
</dbReference>
<gene>
    <name evidence="4" type="ORF">PaG_02893</name>
</gene>
<sequence>MVSQTLLSAALAVLAGVLLLCDAAVVGRSTHRILSKRQAQYQYIADEPDPINAAEGIQQMQYIPNNSSAPNPDWLIIKDDGGTSNPPWLSQVPFVATPNADSQPGPNGSPVWKSVPDLEGFTLNRTFKVIPGLVMPMYISANYRPGEDNSRIQRAIITMPGKPRDSWKYANLFRNALSVAASNPANGIAADQVMIVGPVFLNSDDKDAGAVKEGELFWHGSQWQSGHRARNEQPHTNLSSYHVLDNITDWIFTSGEFPGIKQVVFGGHSMGGQAVQRYSVLKKTKAYDPNVHFWIGNPGSWVWLDDQRPYPNETCVGWDKWGYGLGNVSAVVHYARRDVNASREAVVERFRSRNVHYAVGLADTGPGDTHCQAKTQGGSHLDRGSQFVLSLGRMGGFPPSHTFDVIAGTSHQDYPMIRADKSVNRIFLSDFNTSAPLLANTTNPGDHRPHDPTKPPKPRPPKLKMFATPKHRIIASGLLGGSLAAIIAFFTLMPYVFTDNYDERRYETEMSSRRRLLAASSHDKHDGWVSDCVMKSDCYLKDGKSAQECITSHMAELPLECQQLYKSFVECRRGMLDMRKRFRGNAPPAAGGNNAPGGTTQVDSNTPASS</sequence>
<feature type="chain" id="PRO_5004834798" evidence="3">
    <location>
        <begin position="24"/>
        <end position="610"/>
    </location>
</feature>
<dbReference type="PANTHER" id="PTHR35560:SF3">
    <property type="entry name" value="PEPTIDASE S9 PROLYL OLIGOPEPTIDASE CATALYTIC DOMAIN-CONTAINING PROTEIN"/>
    <property type="match status" value="1"/>
</dbReference>
<dbReference type="OrthoDB" id="5985073at2759"/>
<keyword evidence="5" id="KW-1185">Reference proteome</keyword>
<keyword evidence="2" id="KW-0472">Membrane</keyword>
<dbReference type="InterPro" id="IPR029058">
    <property type="entry name" value="AB_hydrolase_fold"/>
</dbReference>
<feature type="region of interest" description="Disordered" evidence="1">
    <location>
        <begin position="582"/>
        <end position="610"/>
    </location>
</feature>
<dbReference type="HOGENOM" id="CLU_023751_4_0_1"/>
<dbReference type="Pfam" id="PF10203">
    <property type="entry name" value="Pet191_N"/>
    <property type="match status" value="1"/>
</dbReference>
<evidence type="ECO:0000256" key="3">
    <source>
        <dbReference type="SAM" id="SignalP"/>
    </source>
</evidence>
<evidence type="ECO:0000256" key="1">
    <source>
        <dbReference type="SAM" id="MobiDB-lite"/>
    </source>
</evidence>
<evidence type="ECO:0000313" key="4">
    <source>
        <dbReference type="EMBL" id="ETS63116.1"/>
    </source>
</evidence>
<feature type="compositionally biased region" description="Low complexity" evidence="1">
    <location>
        <begin position="584"/>
        <end position="598"/>
    </location>
</feature>
<dbReference type="EMBL" id="AWNI01000009">
    <property type="protein sequence ID" value="ETS63116.1"/>
    <property type="molecule type" value="Genomic_DNA"/>
</dbReference>
<evidence type="ECO:0000313" key="5">
    <source>
        <dbReference type="Proteomes" id="UP000019462"/>
    </source>
</evidence>